<dbReference type="GO" id="GO:0005975">
    <property type="term" value="P:carbohydrate metabolic process"/>
    <property type="evidence" value="ECO:0007669"/>
    <property type="project" value="InterPro"/>
</dbReference>
<evidence type="ECO:0000313" key="3">
    <source>
        <dbReference type="EMBL" id="ORX74423.1"/>
    </source>
</evidence>
<dbReference type="GeneID" id="63802841"/>
<proteinExistence type="predicted"/>
<dbReference type="EMBL" id="MCFD01000001">
    <property type="protein sequence ID" value="ORX74423.1"/>
    <property type="molecule type" value="Genomic_DNA"/>
</dbReference>
<sequence>MKFTATLGFVAAVAAFGSANAAMSACSKKIALQLTNIYENGDTAFHYDYCENIKDGRGYTAGIAGFCTWHFGCLGCPAGLPQDDWRQGRVQQRPGGLLLVWGKLGKSDAKFRKAQDNVRDSMYFNPSQKLADKLGATLDVTRAQLYDTTIQHGEGTDPDSVGALIKKTSA</sequence>
<dbReference type="GO" id="GO:0016977">
    <property type="term" value="F:chitosanase activity"/>
    <property type="evidence" value="ECO:0007669"/>
    <property type="project" value="InterPro"/>
</dbReference>
<dbReference type="AlphaFoldDB" id="A0A1Y1WLP3"/>
<keyword evidence="4" id="KW-1185">Reference proteome</keyword>
<dbReference type="OrthoDB" id="76114at2759"/>
<dbReference type="Gene3D" id="1.20.141.10">
    <property type="entry name" value="Chitosanase, subunit A, domain 1"/>
    <property type="match status" value="1"/>
</dbReference>
<comment type="caution">
    <text evidence="3">The sequence shown here is derived from an EMBL/GenBank/DDBJ whole genome shotgun (WGS) entry which is preliminary data.</text>
</comment>
<evidence type="ECO:0000313" key="4">
    <source>
        <dbReference type="Proteomes" id="UP000193922"/>
    </source>
</evidence>
<dbReference type="InterPro" id="IPR023099">
    <property type="entry name" value="Glyco_hydro_46_N"/>
</dbReference>
<feature type="non-terminal residue" evidence="3">
    <location>
        <position position="170"/>
    </location>
</feature>
<reference evidence="3 4" key="1">
    <citation type="submission" date="2016-07" db="EMBL/GenBank/DDBJ databases">
        <title>Pervasive Adenine N6-methylation of Active Genes in Fungi.</title>
        <authorList>
            <consortium name="DOE Joint Genome Institute"/>
            <person name="Mondo S.J."/>
            <person name="Dannebaum R.O."/>
            <person name="Kuo R.C."/>
            <person name="Labutti K."/>
            <person name="Haridas S."/>
            <person name="Kuo A."/>
            <person name="Salamov A."/>
            <person name="Ahrendt S.R."/>
            <person name="Lipzen A."/>
            <person name="Sullivan W."/>
            <person name="Andreopoulos W.B."/>
            <person name="Clum A."/>
            <person name="Lindquist E."/>
            <person name="Daum C."/>
            <person name="Ramamoorthy G.K."/>
            <person name="Gryganskyi A."/>
            <person name="Culley D."/>
            <person name="Magnuson J.K."/>
            <person name="James T.Y."/>
            <person name="O'Malley M.A."/>
            <person name="Stajich J.E."/>
            <person name="Spatafora J.W."/>
            <person name="Visel A."/>
            <person name="Grigoriev I.V."/>
        </authorList>
    </citation>
    <scope>NUCLEOTIDE SEQUENCE [LARGE SCALE GENOMIC DNA]</scope>
    <source>
        <strain evidence="3 4">ATCC 12442</strain>
    </source>
</reference>
<accession>A0A1Y1WLP3</accession>
<feature type="chain" id="PRO_5012237390" evidence="2">
    <location>
        <begin position="22"/>
        <end position="170"/>
    </location>
</feature>
<keyword evidence="2" id="KW-0732">Signal</keyword>
<evidence type="ECO:0000256" key="2">
    <source>
        <dbReference type="SAM" id="SignalP"/>
    </source>
</evidence>
<dbReference type="Proteomes" id="UP000193922">
    <property type="component" value="Unassembled WGS sequence"/>
</dbReference>
<evidence type="ECO:0000256" key="1">
    <source>
        <dbReference type="SAM" id="MobiDB-lite"/>
    </source>
</evidence>
<organism evidence="3 4">
    <name type="scientific">Linderina pennispora</name>
    <dbReference type="NCBI Taxonomy" id="61395"/>
    <lineage>
        <taxon>Eukaryota</taxon>
        <taxon>Fungi</taxon>
        <taxon>Fungi incertae sedis</taxon>
        <taxon>Zoopagomycota</taxon>
        <taxon>Kickxellomycotina</taxon>
        <taxon>Kickxellomycetes</taxon>
        <taxon>Kickxellales</taxon>
        <taxon>Kickxellaceae</taxon>
        <taxon>Linderina</taxon>
    </lineage>
</organism>
<dbReference type="PROSITE" id="PS51257">
    <property type="entry name" value="PROKAR_LIPOPROTEIN"/>
    <property type="match status" value="1"/>
</dbReference>
<feature type="region of interest" description="Disordered" evidence="1">
    <location>
        <begin position="151"/>
        <end position="170"/>
    </location>
</feature>
<feature type="signal peptide" evidence="2">
    <location>
        <begin position="1"/>
        <end position="21"/>
    </location>
</feature>
<dbReference type="Pfam" id="PF01374">
    <property type="entry name" value="Glyco_hydro_46"/>
    <property type="match status" value="2"/>
</dbReference>
<dbReference type="GO" id="GO:0005576">
    <property type="term" value="C:extracellular region"/>
    <property type="evidence" value="ECO:0007669"/>
    <property type="project" value="InterPro"/>
</dbReference>
<gene>
    <name evidence="3" type="ORF">DL89DRAFT_264298</name>
</gene>
<dbReference type="RefSeq" id="XP_040747634.1">
    <property type="nucleotide sequence ID" value="XM_040886193.1"/>
</dbReference>
<name>A0A1Y1WLP3_9FUNG</name>
<dbReference type="InterPro" id="IPR000400">
    <property type="entry name" value="Glyco_hydro_46"/>
</dbReference>
<dbReference type="SUPFAM" id="SSF53955">
    <property type="entry name" value="Lysozyme-like"/>
    <property type="match status" value="1"/>
</dbReference>
<dbReference type="Gene3D" id="3.30.386.10">
    <property type="entry name" value="Chitosanase, subunit A, domain 2"/>
    <property type="match status" value="1"/>
</dbReference>
<protein>
    <submittedName>
        <fullName evidence="3">Lysozyme-like protein</fullName>
    </submittedName>
</protein>
<dbReference type="InterPro" id="IPR023346">
    <property type="entry name" value="Lysozyme-like_dom_sf"/>
</dbReference>